<dbReference type="GeneID" id="81398334"/>
<name>A0A9W9JWK6_9EURO</name>
<dbReference type="EMBL" id="JAPMSZ010000011">
    <property type="protein sequence ID" value="KAJ5084061.1"/>
    <property type="molecule type" value="Genomic_DNA"/>
</dbReference>
<dbReference type="Gene3D" id="3.40.850.10">
    <property type="entry name" value="Kinesin motor domain"/>
    <property type="match status" value="1"/>
</dbReference>
<evidence type="ECO:0000313" key="4">
    <source>
        <dbReference type="Proteomes" id="UP001141434"/>
    </source>
</evidence>
<proteinExistence type="inferred from homology"/>
<dbReference type="GO" id="GO:0008017">
    <property type="term" value="F:microtubule binding"/>
    <property type="evidence" value="ECO:0007669"/>
    <property type="project" value="InterPro"/>
</dbReference>
<comment type="caution">
    <text evidence="1">Lacks conserved residue(s) required for the propagation of feature annotation.</text>
</comment>
<dbReference type="InterPro" id="IPR001752">
    <property type="entry name" value="Kinesin_motor_dom"/>
</dbReference>
<keyword evidence="4" id="KW-1185">Reference proteome</keyword>
<dbReference type="GO" id="GO:0005524">
    <property type="term" value="F:ATP binding"/>
    <property type="evidence" value="ECO:0007669"/>
    <property type="project" value="InterPro"/>
</dbReference>
<accession>A0A9W9JWK6</accession>
<dbReference type="GO" id="GO:0003777">
    <property type="term" value="F:microtubule motor activity"/>
    <property type="evidence" value="ECO:0007669"/>
    <property type="project" value="InterPro"/>
</dbReference>
<dbReference type="GO" id="GO:0007018">
    <property type="term" value="P:microtubule-based movement"/>
    <property type="evidence" value="ECO:0007669"/>
    <property type="project" value="InterPro"/>
</dbReference>
<comment type="caution">
    <text evidence="3">The sequence shown here is derived from an EMBL/GenBank/DDBJ whole genome shotgun (WGS) entry which is preliminary data.</text>
</comment>
<dbReference type="GO" id="GO:0016787">
    <property type="term" value="F:hydrolase activity"/>
    <property type="evidence" value="ECO:0007669"/>
    <property type="project" value="UniProtKB-KW"/>
</dbReference>
<dbReference type="PROSITE" id="PS50067">
    <property type="entry name" value="KINESIN_MOTOR_2"/>
    <property type="match status" value="1"/>
</dbReference>
<feature type="domain" description="Kinesin motor" evidence="2">
    <location>
        <begin position="74"/>
        <end position="167"/>
    </location>
</feature>
<evidence type="ECO:0000313" key="3">
    <source>
        <dbReference type="EMBL" id="KAJ5084061.1"/>
    </source>
</evidence>
<dbReference type="SUPFAM" id="SSF52540">
    <property type="entry name" value="P-loop containing nucleoside triphosphate hydrolases"/>
    <property type="match status" value="1"/>
</dbReference>
<evidence type="ECO:0000259" key="2">
    <source>
        <dbReference type="PROSITE" id="PS50067"/>
    </source>
</evidence>
<sequence length="167" mass="18761">MAEKKKTLKTSYQYWINKEMQHLILIQFQTAIPQGKTLDQFLLSNAARHQSLVKAFNPPRPKTTDQNDTVTSSSITVAARIRPLLHDEGSSGQVVATFPRHGERERWISMSCGGWCAPSPPPLNSSCFRVNKVFGADRSTETIYEDLIQPLLPLVWEGRVGTLFAYG</sequence>
<protein>
    <submittedName>
        <fullName evidence="3">P-loop containing nucleoside triphosphate hydrolase protein</fullName>
    </submittedName>
</protein>
<dbReference type="InterPro" id="IPR027417">
    <property type="entry name" value="P-loop_NTPase"/>
</dbReference>
<dbReference type="RefSeq" id="XP_056507458.1">
    <property type="nucleotide sequence ID" value="XM_056659165.1"/>
</dbReference>
<dbReference type="OrthoDB" id="3176171at2759"/>
<organism evidence="3 4">
    <name type="scientific">Penicillium alfredii</name>
    <dbReference type="NCBI Taxonomy" id="1506179"/>
    <lineage>
        <taxon>Eukaryota</taxon>
        <taxon>Fungi</taxon>
        <taxon>Dikarya</taxon>
        <taxon>Ascomycota</taxon>
        <taxon>Pezizomycotina</taxon>
        <taxon>Eurotiomycetes</taxon>
        <taxon>Eurotiomycetidae</taxon>
        <taxon>Eurotiales</taxon>
        <taxon>Aspergillaceae</taxon>
        <taxon>Penicillium</taxon>
    </lineage>
</organism>
<comment type="similarity">
    <text evidence="1">Belongs to the TRAFAC class myosin-kinesin ATPase superfamily. Kinesin family.</text>
</comment>
<reference evidence="3" key="1">
    <citation type="submission" date="2022-11" db="EMBL/GenBank/DDBJ databases">
        <authorList>
            <person name="Petersen C."/>
        </authorList>
    </citation>
    <scope>NUCLEOTIDE SEQUENCE</scope>
    <source>
        <strain evidence="3">IBT 34128</strain>
    </source>
</reference>
<dbReference type="InterPro" id="IPR036961">
    <property type="entry name" value="Kinesin_motor_dom_sf"/>
</dbReference>
<dbReference type="Proteomes" id="UP001141434">
    <property type="component" value="Unassembled WGS sequence"/>
</dbReference>
<reference evidence="3" key="2">
    <citation type="journal article" date="2023" name="IMA Fungus">
        <title>Comparative genomic study of the Penicillium genus elucidates a diverse pangenome and 15 lateral gene transfer events.</title>
        <authorList>
            <person name="Petersen C."/>
            <person name="Sorensen T."/>
            <person name="Nielsen M.R."/>
            <person name="Sondergaard T.E."/>
            <person name="Sorensen J.L."/>
            <person name="Fitzpatrick D.A."/>
            <person name="Frisvad J.C."/>
            <person name="Nielsen K.L."/>
        </authorList>
    </citation>
    <scope>NUCLEOTIDE SEQUENCE</scope>
    <source>
        <strain evidence="3">IBT 34128</strain>
    </source>
</reference>
<evidence type="ECO:0000256" key="1">
    <source>
        <dbReference type="PROSITE-ProRule" id="PRU00283"/>
    </source>
</evidence>
<gene>
    <name evidence="3" type="ORF">NUU61_008640</name>
</gene>
<dbReference type="AlphaFoldDB" id="A0A9W9JWK6"/>
<keyword evidence="3" id="KW-0378">Hydrolase</keyword>